<dbReference type="Gene3D" id="1.20.58.320">
    <property type="entry name" value="TPR-like"/>
    <property type="match status" value="1"/>
</dbReference>
<dbReference type="AlphaFoldDB" id="A0A255XNC4"/>
<evidence type="ECO:0008006" key="3">
    <source>
        <dbReference type="Google" id="ProtNLM"/>
    </source>
</evidence>
<reference evidence="1 2" key="1">
    <citation type="submission" date="2017-07" db="EMBL/GenBank/DDBJ databases">
        <title>Elstera cyanobacteriorum sp. nov., a novel bacterium isolated from cyanobacterial aggregates in a eutrophic lake.</title>
        <authorList>
            <person name="Cai H."/>
        </authorList>
    </citation>
    <scope>NUCLEOTIDE SEQUENCE [LARGE SCALE GENOMIC DNA]</scope>
    <source>
        <strain evidence="1 2">TH019</strain>
    </source>
</reference>
<evidence type="ECO:0000313" key="2">
    <source>
        <dbReference type="Proteomes" id="UP000216361"/>
    </source>
</evidence>
<dbReference type="InterPro" id="IPR010323">
    <property type="entry name" value="DUF924"/>
</dbReference>
<dbReference type="RefSeq" id="WP_094409322.1">
    <property type="nucleotide sequence ID" value="NZ_BMJZ01000002.1"/>
</dbReference>
<dbReference type="SUPFAM" id="SSF48452">
    <property type="entry name" value="TPR-like"/>
    <property type="match status" value="1"/>
</dbReference>
<sequence length="191" mass="21711">MTSSAAILDFWFGPAEPQAFRAEWFEKNPEFDQEIARRFQIEIGQALTGGLAAWEDAPRSALALILLLDQFPRNAYRNTPRAFSGDPRGQQVALLGLERGYDRKLTPLERFFFYLPFEHAEDLGLQEKCVELMLGLETESSQIAAAKAADYAEKHRAIIARFGRFPHRNDILGRESTLEEIEFLQEPGSSF</sequence>
<comment type="caution">
    <text evidence="1">The sequence shown here is derived from an EMBL/GenBank/DDBJ whole genome shotgun (WGS) entry which is preliminary data.</text>
</comment>
<evidence type="ECO:0000313" key="1">
    <source>
        <dbReference type="EMBL" id="OYQ17760.1"/>
    </source>
</evidence>
<dbReference type="Proteomes" id="UP000216361">
    <property type="component" value="Unassembled WGS sequence"/>
</dbReference>
<accession>A0A255XNC4</accession>
<gene>
    <name evidence="1" type="ORF">CHR90_12305</name>
</gene>
<organism evidence="1 2">
    <name type="scientific">Elstera cyanobacteriorum</name>
    <dbReference type="NCBI Taxonomy" id="2022747"/>
    <lineage>
        <taxon>Bacteria</taxon>
        <taxon>Pseudomonadati</taxon>
        <taxon>Pseudomonadota</taxon>
        <taxon>Alphaproteobacteria</taxon>
        <taxon>Rhodospirillales</taxon>
        <taxon>Rhodospirillaceae</taxon>
        <taxon>Elstera</taxon>
    </lineage>
</organism>
<proteinExistence type="predicted"/>
<dbReference type="Gene3D" id="1.25.40.10">
    <property type="entry name" value="Tetratricopeptide repeat domain"/>
    <property type="match status" value="1"/>
</dbReference>
<dbReference type="OrthoDB" id="7593450at2"/>
<dbReference type="EMBL" id="NOXS01000033">
    <property type="protein sequence ID" value="OYQ17760.1"/>
    <property type="molecule type" value="Genomic_DNA"/>
</dbReference>
<dbReference type="InterPro" id="IPR011990">
    <property type="entry name" value="TPR-like_helical_dom_sf"/>
</dbReference>
<dbReference type="Pfam" id="PF06041">
    <property type="entry name" value="DUF924"/>
    <property type="match status" value="1"/>
</dbReference>
<keyword evidence="2" id="KW-1185">Reference proteome</keyword>
<name>A0A255XNC4_9PROT</name>
<protein>
    <recommendedName>
        <fullName evidence="3">DUF924 domain-containing protein</fullName>
    </recommendedName>
</protein>